<gene>
    <name evidence="1" type="ORF">ZHAS_00011170</name>
</gene>
<keyword evidence="3" id="KW-1185">Reference proteome</keyword>
<dbReference type="EMBL" id="KE525249">
    <property type="protein sequence ID" value="KFB43370.1"/>
    <property type="molecule type" value="Genomic_DNA"/>
</dbReference>
<sequence>MATPEGCMIFDDKTMSSRRLHIATSSSAADPSEPVMIYSPGSVAPTIAEELRTATRRHRAKIVVYVLQSANRQRNISRSG</sequence>
<evidence type="ECO:0000313" key="1">
    <source>
        <dbReference type="EMBL" id="KFB43370.1"/>
    </source>
</evidence>
<reference evidence="1 3" key="1">
    <citation type="journal article" date="2014" name="BMC Genomics">
        <title>Genome sequence of Anopheles sinensis provides insight into genetics basis of mosquito competence for malaria parasites.</title>
        <authorList>
            <person name="Zhou D."/>
            <person name="Zhang D."/>
            <person name="Ding G."/>
            <person name="Shi L."/>
            <person name="Hou Q."/>
            <person name="Ye Y."/>
            <person name="Xu Y."/>
            <person name="Zhou H."/>
            <person name="Xiong C."/>
            <person name="Li S."/>
            <person name="Yu J."/>
            <person name="Hong S."/>
            <person name="Yu X."/>
            <person name="Zou P."/>
            <person name="Chen C."/>
            <person name="Chang X."/>
            <person name="Wang W."/>
            <person name="Lv Y."/>
            <person name="Sun Y."/>
            <person name="Ma L."/>
            <person name="Shen B."/>
            <person name="Zhu C."/>
        </authorList>
    </citation>
    <scope>NUCLEOTIDE SEQUENCE [LARGE SCALE GENOMIC DNA]</scope>
</reference>
<name>A0A084VZH6_ANOSI</name>
<organism evidence="1">
    <name type="scientific">Anopheles sinensis</name>
    <name type="common">Mosquito</name>
    <dbReference type="NCBI Taxonomy" id="74873"/>
    <lineage>
        <taxon>Eukaryota</taxon>
        <taxon>Metazoa</taxon>
        <taxon>Ecdysozoa</taxon>
        <taxon>Arthropoda</taxon>
        <taxon>Hexapoda</taxon>
        <taxon>Insecta</taxon>
        <taxon>Pterygota</taxon>
        <taxon>Neoptera</taxon>
        <taxon>Endopterygota</taxon>
        <taxon>Diptera</taxon>
        <taxon>Nematocera</taxon>
        <taxon>Culicoidea</taxon>
        <taxon>Culicidae</taxon>
        <taxon>Anophelinae</taxon>
        <taxon>Anopheles</taxon>
    </lineage>
</organism>
<dbReference type="EnsemblMetazoa" id="ASIC011170-RA">
    <property type="protein sequence ID" value="ASIC011170-PA"/>
    <property type="gene ID" value="ASIC011170"/>
</dbReference>
<accession>A0A084VZH6</accession>
<dbReference type="VEuPathDB" id="VectorBase:ASIC011170"/>
<dbReference type="EMBL" id="ATLV01018825">
    <property type="status" value="NOT_ANNOTATED_CDS"/>
    <property type="molecule type" value="Genomic_DNA"/>
</dbReference>
<proteinExistence type="predicted"/>
<dbReference type="AlphaFoldDB" id="A0A084VZH6"/>
<protein>
    <submittedName>
        <fullName evidence="1 2">Uncharacterized protein</fullName>
    </submittedName>
</protein>
<evidence type="ECO:0000313" key="2">
    <source>
        <dbReference type="EnsemblMetazoa" id="ASIC011170-PA"/>
    </source>
</evidence>
<evidence type="ECO:0000313" key="3">
    <source>
        <dbReference type="Proteomes" id="UP000030765"/>
    </source>
</evidence>
<dbReference type="Proteomes" id="UP000030765">
    <property type="component" value="Unassembled WGS sequence"/>
</dbReference>
<reference evidence="2" key="2">
    <citation type="submission" date="2020-05" db="UniProtKB">
        <authorList>
            <consortium name="EnsemblMetazoa"/>
        </authorList>
    </citation>
    <scope>IDENTIFICATION</scope>
</reference>